<reference evidence="1 2" key="1">
    <citation type="submission" date="2023-07" db="EMBL/GenBank/DDBJ databases">
        <title>Sequencing the genomes of 1000 actinobacteria strains.</title>
        <authorList>
            <person name="Klenk H.-P."/>
        </authorList>
    </citation>
    <scope>NUCLEOTIDE SEQUENCE [LARGE SCALE GENOMIC DNA]</scope>
    <source>
        <strain evidence="1 2">DSM 44109</strain>
    </source>
</reference>
<dbReference type="RefSeq" id="WP_306861100.1">
    <property type="nucleotide sequence ID" value="NZ_JAUSRB010000002.1"/>
</dbReference>
<protein>
    <submittedName>
        <fullName evidence="1">Ectoine hydroxylase-related dioxygenase (Phytanoyl-CoA dioxygenase family)</fullName>
    </submittedName>
</protein>
<organism evidence="1 2">
    <name type="scientific">Streptosporangium brasiliense</name>
    <dbReference type="NCBI Taxonomy" id="47480"/>
    <lineage>
        <taxon>Bacteria</taxon>
        <taxon>Bacillati</taxon>
        <taxon>Actinomycetota</taxon>
        <taxon>Actinomycetes</taxon>
        <taxon>Streptosporangiales</taxon>
        <taxon>Streptosporangiaceae</taxon>
        <taxon>Streptosporangium</taxon>
    </lineage>
</organism>
<keyword evidence="2" id="KW-1185">Reference proteome</keyword>
<accession>A0ABT9R3S2</accession>
<dbReference type="SUPFAM" id="SSF51197">
    <property type="entry name" value="Clavaminate synthase-like"/>
    <property type="match status" value="1"/>
</dbReference>
<dbReference type="GO" id="GO:0051213">
    <property type="term" value="F:dioxygenase activity"/>
    <property type="evidence" value="ECO:0007669"/>
    <property type="project" value="UniProtKB-KW"/>
</dbReference>
<dbReference type="PANTHER" id="PTHR20883:SF46">
    <property type="entry name" value="PHYTANOYL-COA HYDROXYLASE"/>
    <property type="match status" value="1"/>
</dbReference>
<evidence type="ECO:0000313" key="2">
    <source>
        <dbReference type="Proteomes" id="UP001230426"/>
    </source>
</evidence>
<proteinExistence type="predicted"/>
<evidence type="ECO:0000313" key="1">
    <source>
        <dbReference type="EMBL" id="MDP9863843.1"/>
    </source>
</evidence>
<dbReference type="InterPro" id="IPR008775">
    <property type="entry name" value="Phytyl_CoA_dOase-like"/>
</dbReference>
<dbReference type="Gene3D" id="2.60.120.620">
    <property type="entry name" value="q2cbj1_9rhob like domain"/>
    <property type="match status" value="1"/>
</dbReference>
<gene>
    <name evidence="1" type="ORF">J2S55_003109</name>
</gene>
<comment type="caution">
    <text evidence="1">The sequence shown here is derived from an EMBL/GenBank/DDBJ whole genome shotgun (WGS) entry which is preliminary data.</text>
</comment>
<keyword evidence="1" id="KW-0223">Dioxygenase</keyword>
<dbReference type="Proteomes" id="UP001230426">
    <property type="component" value="Unassembled WGS sequence"/>
</dbReference>
<dbReference type="Pfam" id="PF05721">
    <property type="entry name" value="PhyH"/>
    <property type="match status" value="1"/>
</dbReference>
<sequence length="289" mass="31843">MTGLHREELSRLHGEGFCFPVELLSREEAAEVLRDVRRYEEIATRVGGVLGHHWTYPKSHLVAGWADRLVHDSRVLTVAENVLGPDLLVWATNLFFRKAGSPGELAWHQDAPYFGWEDFHGRTVRMWIALTDTDRDNGTMRYAPGTHHGGIMPHRYRGSGVSALLRGEEVEFDVDDETAVDVTLAAGQCSLHFPTTIHSSGPSVSLADRVCFAIDFIQPGVRPLAGPDSALLVRGTDGSGHYDLEPRLGEEFDPAALRAFSRATKIRHERLMNVMRAGRTAGAAAGQAV</sequence>
<keyword evidence="1" id="KW-0560">Oxidoreductase</keyword>
<name>A0ABT9R3S2_9ACTN</name>
<dbReference type="PANTHER" id="PTHR20883">
    <property type="entry name" value="PHYTANOYL-COA DIOXYGENASE DOMAIN CONTAINING 1"/>
    <property type="match status" value="1"/>
</dbReference>
<dbReference type="EMBL" id="JAUSRB010000002">
    <property type="protein sequence ID" value="MDP9863843.1"/>
    <property type="molecule type" value="Genomic_DNA"/>
</dbReference>